<proteinExistence type="predicted"/>
<name>A0A553IIE5_ACHLA</name>
<accession>A0A553IIE5</accession>
<dbReference type="GeneID" id="41338755"/>
<organism evidence="1 2">
    <name type="scientific">Acholeplasma laidlawii</name>
    <dbReference type="NCBI Taxonomy" id="2148"/>
    <lineage>
        <taxon>Bacteria</taxon>
        <taxon>Bacillati</taxon>
        <taxon>Mycoplasmatota</taxon>
        <taxon>Mollicutes</taxon>
        <taxon>Acholeplasmatales</taxon>
        <taxon>Acholeplasmataceae</taxon>
        <taxon>Acholeplasma</taxon>
    </lineage>
</organism>
<dbReference type="RefSeq" id="WP_012242527.1">
    <property type="nucleotide sequence ID" value="NZ_JACAOE010000001.1"/>
</dbReference>
<protein>
    <submittedName>
        <fullName evidence="1">Uncharacterized protein</fullName>
    </submittedName>
</protein>
<dbReference type="EMBL" id="VKID01000001">
    <property type="protein sequence ID" value="TRX99970.1"/>
    <property type="molecule type" value="Genomic_DNA"/>
</dbReference>
<gene>
    <name evidence="1" type="ORF">FNV44_02710</name>
</gene>
<reference evidence="1 2" key="1">
    <citation type="submission" date="2019-07" db="EMBL/GenBank/DDBJ databases">
        <title>Genome sequence of Acholeplasma laidlawii strain with increased resistance to erythromycin.</title>
        <authorList>
            <person name="Medvedeva E.S."/>
            <person name="Baranova N.B."/>
            <person name="Siniagina M.N."/>
            <person name="Mouzykantov A."/>
            <person name="Chernova O.A."/>
            <person name="Chernov V.M."/>
        </authorList>
    </citation>
    <scope>NUCLEOTIDE SEQUENCE [LARGE SCALE GENOMIC DNA]</scope>
    <source>
        <strain evidence="1 2">PG8REry</strain>
    </source>
</reference>
<sequence length="125" mass="14658">MKAKNVFSGKRKVTKYLSGLNGESNKQIDLLRLYISGALEETLKKYEFDLIEVFVDKLRNKKLHLQMNLRNQNKNIGLDFFSDYYEFCFYLAGCEPEDVENSIVKYEYNGFDLDALLKEMESKLS</sequence>
<dbReference type="AlphaFoldDB" id="A0A553IIE5"/>
<evidence type="ECO:0000313" key="2">
    <source>
        <dbReference type="Proteomes" id="UP000315938"/>
    </source>
</evidence>
<dbReference type="Proteomes" id="UP000315938">
    <property type="component" value="Unassembled WGS sequence"/>
</dbReference>
<comment type="caution">
    <text evidence="1">The sequence shown here is derived from an EMBL/GenBank/DDBJ whole genome shotgun (WGS) entry which is preliminary data.</text>
</comment>
<evidence type="ECO:0000313" key="1">
    <source>
        <dbReference type="EMBL" id="TRX99970.1"/>
    </source>
</evidence>